<sequence length="62" mass="6680">MWRGSLLLPGRAAALDSATVISLAKPMLRLGGCWAVEREQAPLPQKRDRAVFTISSPMAATD</sequence>
<comment type="caution">
    <text evidence="1">The sequence shown here is derived from an EMBL/GenBank/DDBJ whole genome shotgun (WGS) entry which is preliminary data.</text>
</comment>
<reference evidence="1 2" key="1">
    <citation type="submission" date="2018-03" db="EMBL/GenBank/DDBJ databases">
        <title>Draft genome sequence of the plant growth promoting rhizobacterium Pseudomonas protegens strain BNJ-SS-45 isolated from wheat (Triticum aestivum) rhizosphere.</title>
        <authorList>
            <person name="Bajpai A."/>
            <person name="Shende K."/>
            <person name="Meena N."/>
            <person name="Upadhyayula S.R."/>
            <person name="Suravajhala P."/>
            <person name="Medicherla K.M."/>
            <person name="Johri B.N."/>
        </authorList>
    </citation>
    <scope>NUCLEOTIDE SEQUENCE [LARGE SCALE GENOMIC DNA]</scope>
    <source>
        <strain evidence="1 2">BNJ-SS-45</strain>
    </source>
</reference>
<evidence type="ECO:0000313" key="1">
    <source>
        <dbReference type="EMBL" id="PUA43986.1"/>
    </source>
</evidence>
<proteinExistence type="predicted"/>
<name>A0A2T6GII6_9PSED</name>
<gene>
    <name evidence="1" type="ORF">C5U62_18635</name>
</gene>
<protein>
    <submittedName>
        <fullName evidence="1">Uncharacterized protein</fullName>
    </submittedName>
</protein>
<evidence type="ECO:0000313" key="2">
    <source>
        <dbReference type="Proteomes" id="UP000244178"/>
    </source>
</evidence>
<dbReference type="Proteomes" id="UP000244178">
    <property type="component" value="Unassembled WGS sequence"/>
</dbReference>
<dbReference type="EMBL" id="PYJM01000004">
    <property type="protein sequence ID" value="PUA43986.1"/>
    <property type="molecule type" value="Genomic_DNA"/>
</dbReference>
<organism evidence="1 2">
    <name type="scientific">Pseudomonas protegens</name>
    <dbReference type="NCBI Taxonomy" id="380021"/>
    <lineage>
        <taxon>Bacteria</taxon>
        <taxon>Pseudomonadati</taxon>
        <taxon>Pseudomonadota</taxon>
        <taxon>Gammaproteobacteria</taxon>
        <taxon>Pseudomonadales</taxon>
        <taxon>Pseudomonadaceae</taxon>
        <taxon>Pseudomonas</taxon>
    </lineage>
</organism>
<dbReference type="AlphaFoldDB" id="A0A2T6GII6"/>
<accession>A0A2T6GII6</accession>